<feature type="domain" description="GGDEF" evidence="2">
    <location>
        <begin position="299"/>
        <end position="429"/>
    </location>
</feature>
<feature type="domain" description="HD-GYP" evidence="3">
    <location>
        <begin position="415"/>
        <end position="613"/>
    </location>
</feature>
<dbReference type="AlphaFoldDB" id="A0A4R6M462"/>
<dbReference type="SMART" id="SM00267">
    <property type="entry name" value="GGDEF"/>
    <property type="match status" value="1"/>
</dbReference>
<dbReference type="InterPro" id="IPR000014">
    <property type="entry name" value="PAS"/>
</dbReference>
<dbReference type="Pfam" id="PF08448">
    <property type="entry name" value="PAS_4"/>
    <property type="match status" value="1"/>
</dbReference>
<evidence type="ECO:0000259" key="1">
    <source>
        <dbReference type="PROSITE" id="PS50112"/>
    </source>
</evidence>
<dbReference type="NCBIfam" id="TIGR00229">
    <property type="entry name" value="sensory_box"/>
    <property type="match status" value="1"/>
</dbReference>
<dbReference type="CDD" id="cd01949">
    <property type="entry name" value="GGDEF"/>
    <property type="match status" value="1"/>
</dbReference>
<dbReference type="Pfam" id="PF00990">
    <property type="entry name" value="GGDEF"/>
    <property type="match status" value="1"/>
</dbReference>
<evidence type="ECO:0000313" key="4">
    <source>
        <dbReference type="EMBL" id="TDO94699.1"/>
    </source>
</evidence>
<evidence type="ECO:0000259" key="3">
    <source>
        <dbReference type="PROSITE" id="PS51832"/>
    </source>
</evidence>
<dbReference type="Gene3D" id="3.30.70.270">
    <property type="match status" value="1"/>
</dbReference>
<dbReference type="RefSeq" id="WP_166637939.1">
    <property type="nucleotide sequence ID" value="NZ_SNWX01000002.1"/>
</dbReference>
<dbReference type="InterPro" id="IPR035965">
    <property type="entry name" value="PAS-like_dom_sf"/>
</dbReference>
<dbReference type="Gene3D" id="3.30.450.20">
    <property type="entry name" value="PAS domain"/>
    <property type="match status" value="1"/>
</dbReference>
<dbReference type="PANTHER" id="PTHR45228:SF1">
    <property type="entry name" value="CYCLIC DI-GMP PHOSPHODIESTERASE TM_0186"/>
    <property type="match status" value="1"/>
</dbReference>
<dbReference type="InterPro" id="IPR029787">
    <property type="entry name" value="Nucleotide_cyclase"/>
</dbReference>
<dbReference type="PROSITE" id="PS50112">
    <property type="entry name" value="PAS"/>
    <property type="match status" value="1"/>
</dbReference>
<dbReference type="SUPFAM" id="SSF55073">
    <property type="entry name" value="Nucleotide cyclase"/>
    <property type="match status" value="1"/>
</dbReference>
<proteinExistence type="predicted"/>
<dbReference type="PROSITE" id="PS50887">
    <property type="entry name" value="GGDEF"/>
    <property type="match status" value="1"/>
</dbReference>
<dbReference type="EMBL" id="SNWX01000002">
    <property type="protein sequence ID" value="TDO94699.1"/>
    <property type="molecule type" value="Genomic_DNA"/>
</dbReference>
<dbReference type="PANTHER" id="PTHR45228">
    <property type="entry name" value="CYCLIC DI-GMP PHOSPHODIESTERASE TM_0186-RELATED"/>
    <property type="match status" value="1"/>
</dbReference>
<gene>
    <name evidence="4" type="ORF">DFR79_10274</name>
</gene>
<feature type="domain" description="PAS" evidence="1">
    <location>
        <begin position="143"/>
        <end position="217"/>
    </location>
</feature>
<dbReference type="InterPro" id="IPR000160">
    <property type="entry name" value="GGDEF_dom"/>
</dbReference>
<comment type="caution">
    <text evidence="4">The sequence shown here is derived from an EMBL/GenBank/DDBJ whole genome shotgun (WGS) entry which is preliminary data.</text>
</comment>
<accession>A0A4R6M462</accession>
<organism evidence="4 5">
    <name type="scientific">Halanaerobium saccharolyticum</name>
    <dbReference type="NCBI Taxonomy" id="43595"/>
    <lineage>
        <taxon>Bacteria</taxon>
        <taxon>Bacillati</taxon>
        <taxon>Bacillota</taxon>
        <taxon>Clostridia</taxon>
        <taxon>Halanaerobiales</taxon>
        <taxon>Halanaerobiaceae</taxon>
        <taxon>Halanaerobium</taxon>
    </lineage>
</organism>
<dbReference type="Pfam" id="PF13487">
    <property type="entry name" value="HD_5"/>
    <property type="match status" value="1"/>
</dbReference>
<dbReference type="InterPro" id="IPR043128">
    <property type="entry name" value="Rev_trsase/Diguanyl_cyclase"/>
</dbReference>
<dbReference type="InterPro" id="IPR037522">
    <property type="entry name" value="HD_GYP_dom"/>
</dbReference>
<sequence>MLKIVIIINDVIEKNKIKSHLNRAKRKIRDFDFELVKEFDDNRQAVNYLYQNSGIDIIIVENAIGKVFSGLDLVMLAEKEFPGTSLILLNESGNELELDFRNVSNLTAILNKRESYSTFSNLLLLTILKQKHKNEESRKKEKKLNDYRTIIDHTHDAIFLLEVDCDENFYYKRINATHQRLTALSNEEIQGKRTDEIFGEEVAAELEKNYRRCLRKKGRINYTEKLKFPAGQKYWQTTLYPVVRNGRVEEIVGASYDITDMEAKQQRLDYIKRHDRLTGLYNKEYFNQLFAELNQKQEDDLALILLNVENFHLVNKFFSYQKGDQILKEIASILAQVSDNNKIAAHLCADHFAVILKNQSSLAVEKTLNFIKKEVGQINIKGIYIDIGAVSLNKVNNKINAHDFFNDGVSKLILHRYKASKNSKFYCSLMKYLEENNYKELRRYKQLIKITKKTAAYFKLNKKEKTKLLLLARHHDLGKLALDKNIVKKGENLTAEEWHEYQKHVLISANFAAYYHDLAGIRNLIYSQHEHFDGSGWPEGLKGNKIPYLSRLFAVINFYSKLKSNLYFPFSQNAYYFGALEEEEIVREFNHYRAKVFDPQIVDKFLSFLKIES</sequence>
<dbReference type="NCBIfam" id="TIGR00254">
    <property type="entry name" value="GGDEF"/>
    <property type="match status" value="1"/>
</dbReference>
<dbReference type="SUPFAM" id="SSF109604">
    <property type="entry name" value="HD-domain/PDEase-like"/>
    <property type="match status" value="1"/>
</dbReference>
<evidence type="ECO:0000259" key="2">
    <source>
        <dbReference type="PROSITE" id="PS50887"/>
    </source>
</evidence>
<dbReference type="Proteomes" id="UP000295064">
    <property type="component" value="Unassembled WGS sequence"/>
</dbReference>
<dbReference type="SUPFAM" id="SSF55785">
    <property type="entry name" value="PYP-like sensor domain (PAS domain)"/>
    <property type="match status" value="1"/>
</dbReference>
<dbReference type="PROSITE" id="PS51832">
    <property type="entry name" value="HD_GYP"/>
    <property type="match status" value="1"/>
</dbReference>
<name>A0A4R6M462_9FIRM</name>
<dbReference type="InterPro" id="IPR013656">
    <property type="entry name" value="PAS_4"/>
</dbReference>
<reference evidence="4 5" key="1">
    <citation type="submission" date="2019-03" db="EMBL/GenBank/DDBJ databases">
        <title>Subsurface microbial communities from deep shales in Ohio and West Virginia, USA.</title>
        <authorList>
            <person name="Wrighton K."/>
        </authorList>
    </citation>
    <scope>NUCLEOTIDE SEQUENCE [LARGE SCALE GENOMIC DNA]</scope>
    <source>
        <strain evidence="4 5">MA284_T2</strain>
    </source>
</reference>
<evidence type="ECO:0000313" key="5">
    <source>
        <dbReference type="Proteomes" id="UP000295064"/>
    </source>
</evidence>
<protein>
    <submittedName>
        <fullName evidence="4">PAS domain S-box-containing protein/diguanylate cyclase (GGDEF)-like protein</fullName>
    </submittedName>
</protein>
<dbReference type="Gene3D" id="1.10.3210.10">
    <property type="entry name" value="Hypothetical protein af1432"/>
    <property type="match status" value="1"/>
</dbReference>
<dbReference type="InterPro" id="IPR052020">
    <property type="entry name" value="Cyclic_di-GMP/3'3'-cGAMP_PDE"/>
</dbReference>